<evidence type="ECO:0000259" key="1">
    <source>
        <dbReference type="Pfam" id="PF24818"/>
    </source>
</evidence>
<dbReference type="AlphaFoldDB" id="A0AA88V761"/>
<name>A0AA88V761_9ASTE</name>
<dbReference type="PANTHER" id="PTHR33494:SF27">
    <property type="entry name" value="ATP-DEPENDENT DNA HELICASE"/>
    <property type="match status" value="1"/>
</dbReference>
<dbReference type="Proteomes" id="UP001188597">
    <property type="component" value="Unassembled WGS sequence"/>
</dbReference>
<dbReference type="Pfam" id="PF24818">
    <property type="entry name" value="PH_TRF2_HOY1"/>
    <property type="match status" value="1"/>
</dbReference>
<feature type="domain" description="TRF2/HOY1 PH-like" evidence="1">
    <location>
        <begin position="146"/>
        <end position="264"/>
    </location>
</feature>
<gene>
    <name evidence="2" type="ORF">RJ639_019814</name>
</gene>
<protein>
    <recommendedName>
        <fullName evidence="1">TRF2/HOY1 PH-like domain-containing protein</fullName>
    </recommendedName>
</protein>
<sequence length="570" mass="63026">MMGQLKRPEFRFRPELDMQSIGAEVSPEFQDRVYGASNKRRKSLSLPSNQIEYTHLEFPILYLQCSTGSNEFPVPPVQFNPLDEPSPLGLRLRKSPSLLDLIQMRLSQGNTTSVGAATTVDVNLDNYNDGRATAASSAFDKLKASNFPASHLKIGLWEYVSRHEGDLVAKCYFAKHKLVWEVLDGGLKSKIEAQWSDIMALRANCPDDGPGTLTLVLTREPLFFKETNPQPRKHTLWQATSDFTNGQASAHRQHVLHCPQGVLNKHFEKLIQCDMRLNFLSQQPEIVMDSPYFVAKAPLFEGSDDMKAHGYIQLENARVPPIFKDSPLPCVTQPSGLKIEHPGPVGITSGQLLQEVRSPSSGTTIGSELGVLGHNFMLYCSSTSSPLESYVFLSAIEAREIEATGKGGHGFQAPNNWEQLKVPGLRSSMSMSDLVNHIGHHISEQMTSQNLPFCEEESERQSMLEDIAKFLLSDTQVMAASDEKSIMSRVNSLCCLLQEDPDTSPNGQEIGARGNIVLDEENPKAIPGCKQLVAMSRKDSIGDLLQCLPRIASLPKFLFDISEDGDQAGL</sequence>
<evidence type="ECO:0000313" key="3">
    <source>
        <dbReference type="Proteomes" id="UP001188597"/>
    </source>
</evidence>
<reference evidence="2" key="1">
    <citation type="submission" date="2022-12" db="EMBL/GenBank/DDBJ databases">
        <title>Draft genome assemblies for two species of Escallonia (Escalloniales).</title>
        <authorList>
            <person name="Chanderbali A."/>
            <person name="Dervinis C."/>
            <person name="Anghel I."/>
            <person name="Soltis D."/>
            <person name="Soltis P."/>
            <person name="Zapata F."/>
        </authorList>
    </citation>
    <scope>NUCLEOTIDE SEQUENCE</scope>
    <source>
        <strain evidence="2">UCBG64.0493</strain>
        <tissue evidence="2">Leaf</tissue>
    </source>
</reference>
<dbReference type="EMBL" id="JAVXUP010002480">
    <property type="protein sequence ID" value="KAK3003049.1"/>
    <property type="molecule type" value="Genomic_DNA"/>
</dbReference>
<dbReference type="InterPro" id="IPR057939">
    <property type="entry name" value="TRF2_HOY1_PH"/>
</dbReference>
<keyword evidence="3" id="KW-1185">Reference proteome</keyword>
<accession>A0AA88V761</accession>
<proteinExistence type="predicted"/>
<evidence type="ECO:0000313" key="2">
    <source>
        <dbReference type="EMBL" id="KAK3003049.1"/>
    </source>
</evidence>
<dbReference type="PANTHER" id="PTHR33494">
    <property type="entry name" value="OS02G0793800 PROTEIN"/>
    <property type="match status" value="1"/>
</dbReference>
<comment type="caution">
    <text evidence="2">The sequence shown here is derived from an EMBL/GenBank/DDBJ whole genome shotgun (WGS) entry which is preliminary data.</text>
</comment>
<organism evidence="2 3">
    <name type="scientific">Escallonia herrerae</name>
    <dbReference type="NCBI Taxonomy" id="1293975"/>
    <lineage>
        <taxon>Eukaryota</taxon>
        <taxon>Viridiplantae</taxon>
        <taxon>Streptophyta</taxon>
        <taxon>Embryophyta</taxon>
        <taxon>Tracheophyta</taxon>
        <taxon>Spermatophyta</taxon>
        <taxon>Magnoliopsida</taxon>
        <taxon>eudicotyledons</taxon>
        <taxon>Gunneridae</taxon>
        <taxon>Pentapetalae</taxon>
        <taxon>asterids</taxon>
        <taxon>campanulids</taxon>
        <taxon>Escalloniales</taxon>
        <taxon>Escalloniaceae</taxon>
        <taxon>Escallonia</taxon>
    </lineage>
</organism>